<organism evidence="1 2">
    <name type="scientific">Akanthomyces muscarius</name>
    <name type="common">Entomopathogenic fungus</name>
    <name type="synonym">Lecanicillium muscarium</name>
    <dbReference type="NCBI Taxonomy" id="2231603"/>
    <lineage>
        <taxon>Eukaryota</taxon>
        <taxon>Fungi</taxon>
        <taxon>Dikarya</taxon>
        <taxon>Ascomycota</taxon>
        <taxon>Pezizomycotina</taxon>
        <taxon>Sordariomycetes</taxon>
        <taxon>Hypocreomycetidae</taxon>
        <taxon>Hypocreales</taxon>
        <taxon>Cordycipitaceae</taxon>
        <taxon>Akanthomyces</taxon>
    </lineage>
</organism>
<dbReference type="KEGG" id="amus:LMH87_001438"/>
<comment type="caution">
    <text evidence="1">The sequence shown here is derived from an EMBL/GenBank/DDBJ whole genome shotgun (WGS) entry which is preliminary data.</text>
</comment>
<protein>
    <submittedName>
        <fullName evidence="1">Uncharacterized protein</fullName>
    </submittedName>
</protein>
<gene>
    <name evidence="1" type="ORF">LMH87_001438</name>
</gene>
<dbReference type="AlphaFoldDB" id="A0A9W8Q4T3"/>
<dbReference type="GeneID" id="80888597"/>
<dbReference type="RefSeq" id="XP_056049820.1">
    <property type="nucleotide sequence ID" value="XM_056192711.1"/>
</dbReference>
<evidence type="ECO:0000313" key="1">
    <source>
        <dbReference type="EMBL" id="KAJ4146879.1"/>
    </source>
</evidence>
<accession>A0A9W8Q4T3</accession>
<dbReference type="Proteomes" id="UP001144673">
    <property type="component" value="Chromosome 3"/>
</dbReference>
<sequence>MFSSRRTCLSSLTIPFEIMGEDFSQAADLLVQTSIEFLAIDISYCGLLADCFSPQPGSGVPMKTFENLRALAIYYSENDEDFDELYER</sequence>
<reference evidence="1" key="1">
    <citation type="journal article" date="2023" name="Access Microbiol">
        <title>De-novo genome assembly for Akanthomyces muscarius, a biocontrol agent of insect agricultural pests.</title>
        <authorList>
            <person name="Erdos Z."/>
            <person name="Studholme D.J."/>
            <person name="Raymond B."/>
            <person name="Sharma M."/>
        </authorList>
    </citation>
    <scope>NUCLEOTIDE SEQUENCE</scope>
    <source>
        <strain evidence="1">Ve6</strain>
    </source>
</reference>
<name>A0A9W8Q4T3_AKAMU</name>
<proteinExistence type="predicted"/>
<keyword evidence="2" id="KW-1185">Reference proteome</keyword>
<dbReference type="EMBL" id="JAJHUN010000010">
    <property type="protein sequence ID" value="KAJ4146879.1"/>
    <property type="molecule type" value="Genomic_DNA"/>
</dbReference>
<evidence type="ECO:0000313" key="2">
    <source>
        <dbReference type="Proteomes" id="UP001144673"/>
    </source>
</evidence>